<dbReference type="PANTHER" id="PTHR11827">
    <property type="entry name" value="SOLUTE CARRIER FAMILY 12, CATION COTRANSPORTERS"/>
    <property type="match status" value="1"/>
</dbReference>
<keyword evidence="4 5" id="KW-0472">Membrane</keyword>
<feature type="domain" description="Amino acid permease/ SLC12A" evidence="6">
    <location>
        <begin position="13"/>
        <end position="145"/>
    </location>
</feature>
<dbReference type="Gene3D" id="3.40.50.12370">
    <property type="match status" value="1"/>
</dbReference>
<feature type="transmembrane region" description="Helical" evidence="5">
    <location>
        <begin position="86"/>
        <end position="112"/>
    </location>
</feature>
<dbReference type="AlphaFoldDB" id="A0A7C0Z9R1"/>
<dbReference type="GO" id="GO:0015377">
    <property type="term" value="F:chloride:monoatomic cation symporter activity"/>
    <property type="evidence" value="ECO:0007669"/>
    <property type="project" value="InterPro"/>
</dbReference>
<protein>
    <recommendedName>
        <fullName evidence="6">Amino acid permease/ SLC12A domain-containing protein</fullName>
    </recommendedName>
</protein>
<organism evidence="7">
    <name type="scientific">candidate division WOR-3 bacterium</name>
    <dbReference type="NCBI Taxonomy" id="2052148"/>
    <lineage>
        <taxon>Bacteria</taxon>
        <taxon>Bacteria division WOR-3</taxon>
    </lineage>
</organism>
<evidence type="ECO:0000313" key="7">
    <source>
        <dbReference type="EMBL" id="HDI83040.1"/>
    </source>
</evidence>
<proteinExistence type="predicted"/>
<evidence type="ECO:0000256" key="5">
    <source>
        <dbReference type="SAM" id="Phobius"/>
    </source>
</evidence>
<evidence type="ECO:0000256" key="1">
    <source>
        <dbReference type="ARBA" id="ARBA00004141"/>
    </source>
</evidence>
<comment type="subcellular location">
    <subcellularLocation>
        <location evidence="1">Membrane</location>
        <topology evidence="1">Multi-pass membrane protein</topology>
    </subcellularLocation>
</comment>
<keyword evidence="2 5" id="KW-0812">Transmembrane</keyword>
<gene>
    <name evidence="7" type="ORF">ENF18_04530</name>
</gene>
<reference evidence="7" key="1">
    <citation type="journal article" date="2020" name="mSystems">
        <title>Genome- and Community-Level Interaction Insights into Carbon Utilization and Element Cycling Functions of Hydrothermarchaeota in Hydrothermal Sediment.</title>
        <authorList>
            <person name="Zhou Z."/>
            <person name="Liu Y."/>
            <person name="Xu W."/>
            <person name="Pan J."/>
            <person name="Luo Z.H."/>
            <person name="Li M."/>
        </authorList>
    </citation>
    <scope>NUCLEOTIDE SEQUENCE [LARGE SCALE GENOMIC DNA]</scope>
    <source>
        <strain evidence="7">HyVt-102</strain>
    </source>
</reference>
<feature type="non-terminal residue" evidence="7">
    <location>
        <position position="1"/>
    </location>
</feature>
<feature type="transmembrane region" description="Helical" evidence="5">
    <location>
        <begin position="45"/>
        <end position="66"/>
    </location>
</feature>
<evidence type="ECO:0000256" key="4">
    <source>
        <dbReference type="ARBA" id="ARBA00023136"/>
    </source>
</evidence>
<feature type="transmembrane region" description="Helical" evidence="5">
    <location>
        <begin position="20"/>
        <end position="38"/>
    </location>
</feature>
<sequence length="426" mass="49131">RVVPSFLSHTLGSKREEPRLAVIITSLIAMVFLIVSNLNAVATTITIFFLITYGMTNLAAGLEALVRNPSFRPEFKTPWPVSILGVIGIIAIMRIISTPITLTAVFLLLILYSILKRREIKQTWGDVRYGFWFSLIRFSLFRLRAERKTLHTWRPNLMVFSGMPEERLYLVKFANWLGKGNGIITLFNILTGSIEKLHNKREEVFREMDRFITENKLPVFPEVEIVRETTEGIKTISQAHGFGYCDSNLVLLGWGLEGRKGLRLAALIRELSLLGKNVMILKYSKTQGFGRRREIHVWWGGKGRNEGLMLYIAYILTMNRDWHNAKIKVLNVSPTDKVKEMEAFIKSRLEQAKVDAEVVVLEGEYRHSLDLLNNASKDADLVIMGMQYPLRHRERFFIRNLKKATSLDKTYLLVRSVEVEEFFFEE</sequence>
<evidence type="ECO:0000256" key="2">
    <source>
        <dbReference type="ARBA" id="ARBA00022692"/>
    </source>
</evidence>
<dbReference type="Pfam" id="PF00324">
    <property type="entry name" value="AA_permease"/>
    <property type="match status" value="1"/>
</dbReference>
<dbReference type="InterPro" id="IPR004842">
    <property type="entry name" value="SLC12A_fam"/>
</dbReference>
<evidence type="ECO:0000259" key="6">
    <source>
        <dbReference type="Pfam" id="PF00324"/>
    </source>
</evidence>
<evidence type="ECO:0000256" key="3">
    <source>
        <dbReference type="ARBA" id="ARBA00022989"/>
    </source>
</evidence>
<dbReference type="PANTHER" id="PTHR11827:SF72">
    <property type="entry name" value="GH08340P"/>
    <property type="match status" value="1"/>
</dbReference>
<dbReference type="GO" id="GO:0016020">
    <property type="term" value="C:membrane"/>
    <property type="evidence" value="ECO:0007669"/>
    <property type="project" value="UniProtKB-SubCell"/>
</dbReference>
<dbReference type="Gene3D" id="1.20.1740.10">
    <property type="entry name" value="Amino acid/polyamine transporter I"/>
    <property type="match status" value="1"/>
</dbReference>
<dbReference type="Proteomes" id="UP000885847">
    <property type="component" value="Unassembled WGS sequence"/>
</dbReference>
<dbReference type="InterPro" id="IPR004841">
    <property type="entry name" value="AA-permease/SLC12A_dom"/>
</dbReference>
<comment type="caution">
    <text evidence="7">The sequence shown here is derived from an EMBL/GenBank/DDBJ whole genome shotgun (WGS) entry which is preliminary data.</text>
</comment>
<name>A0A7C0Z9R1_UNCW3</name>
<dbReference type="EMBL" id="DQWE01000216">
    <property type="protein sequence ID" value="HDI83040.1"/>
    <property type="molecule type" value="Genomic_DNA"/>
</dbReference>
<accession>A0A7C0Z9R1</accession>
<keyword evidence="3 5" id="KW-1133">Transmembrane helix</keyword>